<evidence type="ECO:0000313" key="4">
    <source>
        <dbReference type="EMBL" id="SDO96366.1"/>
    </source>
</evidence>
<evidence type="ECO:0000256" key="2">
    <source>
        <dbReference type="ARBA" id="ARBA00023287"/>
    </source>
</evidence>
<dbReference type="InterPro" id="IPR045584">
    <property type="entry name" value="Pilin-like"/>
</dbReference>
<evidence type="ECO:0000256" key="1">
    <source>
        <dbReference type="ARBA" id="ARBA00004241"/>
    </source>
</evidence>
<gene>
    <name evidence="4" type="ORF">SAMN05216565_10126</name>
</gene>
<accession>A0A1H0NV13</accession>
<keyword evidence="2" id="KW-0178">Competence</keyword>
<proteinExistence type="predicted"/>
<reference evidence="5" key="1">
    <citation type="submission" date="2016-10" db="EMBL/GenBank/DDBJ databases">
        <authorList>
            <person name="Varghese N."/>
            <person name="Submissions S."/>
        </authorList>
    </citation>
    <scope>NUCLEOTIDE SEQUENCE [LARGE SCALE GENOMIC DNA]</scope>
    <source>
        <strain evidence="5">IBRC-M10078</strain>
    </source>
</reference>
<keyword evidence="5" id="KW-1185">Reference proteome</keyword>
<sequence length="152" mass="17092">MIRVLDNNKGFTLIELLASLAILSIIIGLVSSVLINSMNYSERSESKLSLASEANLLLAQLTNYHQSGETYKVSYNSTTTEIKVNDTVVGKPDLQYILVIDQQKYQGLPSSTSSAQSFPDRNIVTYRPLFVELRIIDEKSQQYEVKTVINRK</sequence>
<name>A0A1H0NV13_9BACI</name>
<dbReference type="EMBL" id="FNJU01000001">
    <property type="protein sequence ID" value="SDO96366.1"/>
    <property type="molecule type" value="Genomic_DNA"/>
</dbReference>
<dbReference type="Pfam" id="PF07963">
    <property type="entry name" value="N_methyl"/>
    <property type="match status" value="1"/>
</dbReference>
<evidence type="ECO:0000313" key="5">
    <source>
        <dbReference type="Proteomes" id="UP000199159"/>
    </source>
</evidence>
<dbReference type="Proteomes" id="UP000199159">
    <property type="component" value="Unassembled WGS sequence"/>
</dbReference>
<evidence type="ECO:0000256" key="3">
    <source>
        <dbReference type="SAM" id="Phobius"/>
    </source>
</evidence>
<dbReference type="InterPro" id="IPR012902">
    <property type="entry name" value="N_methyl_site"/>
</dbReference>
<dbReference type="RefSeq" id="WP_090848966.1">
    <property type="nucleotide sequence ID" value="NZ_FNJU01000001.1"/>
</dbReference>
<dbReference type="NCBIfam" id="TIGR02532">
    <property type="entry name" value="IV_pilin_GFxxxE"/>
    <property type="match status" value="1"/>
</dbReference>
<keyword evidence="3" id="KW-1133">Transmembrane helix</keyword>
<dbReference type="Gene3D" id="3.30.700.10">
    <property type="entry name" value="Glycoprotein, Type 4 Pilin"/>
    <property type="match status" value="1"/>
</dbReference>
<organism evidence="4 5">
    <name type="scientific">Litchfieldia salsa</name>
    <dbReference type="NCBI Taxonomy" id="930152"/>
    <lineage>
        <taxon>Bacteria</taxon>
        <taxon>Bacillati</taxon>
        <taxon>Bacillota</taxon>
        <taxon>Bacilli</taxon>
        <taxon>Bacillales</taxon>
        <taxon>Bacillaceae</taxon>
        <taxon>Litchfieldia</taxon>
    </lineage>
</organism>
<keyword evidence="3" id="KW-0812">Transmembrane</keyword>
<protein>
    <submittedName>
        <fullName evidence="4">Prepilin-type N-terminal cleavage/methylation domain-containing protein</fullName>
    </submittedName>
</protein>
<comment type="subcellular location">
    <subcellularLocation>
        <location evidence="1">Cell surface</location>
    </subcellularLocation>
</comment>
<dbReference type="PROSITE" id="PS00409">
    <property type="entry name" value="PROKAR_NTER_METHYL"/>
    <property type="match status" value="1"/>
</dbReference>
<dbReference type="GO" id="GO:0030420">
    <property type="term" value="P:establishment of competence for transformation"/>
    <property type="evidence" value="ECO:0007669"/>
    <property type="project" value="UniProtKB-KW"/>
</dbReference>
<dbReference type="STRING" id="930152.SAMN05216565_10126"/>
<dbReference type="SUPFAM" id="SSF54523">
    <property type="entry name" value="Pili subunits"/>
    <property type="match status" value="1"/>
</dbReference>
<keyword evidence="3" id="KW-0472">Membrane</keyword>
<feature type="transmembrane region" description="Helical" evidence="3">
    <location>
        <begin position="12"/>
        <end position="35"/>
    </location>
</feature>
<dbReference type="AlphaFoldDB" id="A0A1H0NV13"/>
<dbReference type="GO" id="GO:0009986">
    <property type="term" value="C:cell surface"/>
    <property type="evidence" value="ECO:0007669"/>
    <property type="project" value="UniProtKB-SubCell"/>
</dbReference>